<proteinExistence type="predicted"/>
<evidence type="ECO:0000313" key="1">
    <source>
        <dbReference type="EMBL" id="AEW94067.1"/>
    </source>
</evidence>
<dbReference type="Proteomes" id="UP000007842">
    <property type="component" value="Chromosome"/>
</dbReference>
<evidence type="ECO:0000313" key="2">
    <source>
        <dbReference type="Proteomes" id="UP000007842"/>
    </source>
</evidence>
<accession>G8WP34</accession>
<reference evidence="2" key="1">
    <citation type="submission" date="2011-12" db="EMBL/GenBank/DDBJ databases">
        <title>Complete genome sequence of Streptomyces cattleya strain DSM 46488.</title>
        <authorList>
            <person name="Ou H.-Y."/>
            <person name="Li P."/>
            <person name="Zhao C."/>
            <person name="O'Hagan D."/>
            <person name="Deng Z."/>
        </authorList>
    </citation>
    <scope>NUCLEOTIDE SEQUENCE [LARGE SCALE GENOMIC DNA]</scope>
    <source>
        <strain evidence="2">ATCC 35852 / DSM 46488 / JCM 4925 / NBRC 14057 / NRRL 8057</strain>
    </source>
</reference>
<protein>
    <submittedName>
        <fullName evidence="1">Uncharacterized protein</fullName>
    </submittedName>
</protein>
<sequence length="91" mass="10074">MAGPDQRGGPMSGMKRYVEERWKAEGRIGEYRRIAELHAADTVDGLLVDAWTAAACVTLHDALSERNRARWLAMSTAQQCEVAVRLTMGGR</sequence>
<dbReference type="HOGENOM" id="CLU_2425571_0_0_11"/>
<dbReference type="STRING" id="1003195.SCATT_16960"/>
<dbReference type="PATRIC" id="fig|1003195.29.peg.1701"/>
<organism evidence="1 2">
    <name type="scientific">Streptantibioticus cattleyicolor (strain ATCC 35852 / DSM 46488 / JCM 4925 / NBRC 14057 / NRRL 8057)</name>
    <name type="common">Streptomyces cattleya</name>
    <dbReference type="NCBI Taxonomy" id="1003195"/>
    <lineage>
        <taxon>Bacteria</taxon>
        <taxon>Bacillati</taxon>
        <taxon>Actinomycetota</taxon>
        <taxon>Actinomycetes</taxon>
        <taxon>Kitasatosporales</taxon>
        <taxon>Streptomycetaceae</taxon>
        <taxon>Streptantibioticus</taxon>
    </lineage>
</organism>
<dbReference type="AlphaFoldDB" id="G8WP34"/>
<name>G8WP34_STREN</name>
<keyword evidence="2" id="KW-1185">Reference proteome</keyword>
<dbReference type="KEGG" id="scy:SCATT_16960"/>
<gene>
    <name evidence="1" type="ordered locus">SCATT_16960</name>
</gene>
<dbReference type="EMBL" id="CP003219">
    <property type="protein sequence ID" value="AEW94067.1"/>
    <property type="molecule type" value="Genomic_DNA"/>
</dbReference>